<evidence type="ECO:0000256" key="12">
    <source>
        <dbReference type="ARBA" id="ARBA00034808"/>
    </source>
</evidence>
<protein>
    <recommendedName>
        <fullName evidence="13">ATP-dependent DNA helicase RecQ</fullName>
        <ecNumber evidence="12">5.6.2.4</ecNumber>
    </recommendedName>
    <alternativeName>
        <fullName evidence="14">DNA 3'-5' helicase RecQ</fullName>
    </alternativeName>
</protein>
<dbReference type="SMART" id="SM00341">
    <property type="entry name" value="HRDC"/>
    <property type="match status" value="1"/>
</dbReference>
<dbReference type="SMART" id="SM00956">
    <property type="entry name" value="RQC"/>
    <property type="match status" value="1"/>
</dbReference>
<dbReference type="CDD" id="cd18794">
    <property type="entry name" value="SF2_C_RecQ"/>
    <property type="match status" value="1"/>
</dbReference>
<dbReference type="GO" id="GO:0005737">
    <property type="term" value="C:cytoplasm"/>
    <property type="evidence" value="ECO:0007669"/>
    <property type="project" value="TreeGrafter"/>
</dbReference>
<dbReference type="Pfam" id="PF00271">
    <property type="entry name" value="Helicase_C"/>
    <property type="match status" value="1"/>
</dbReference>
<dbReference type="Gene3D" id="3.40.50.300">
    <property type="entry name" value="P-loop containing nucleotide triphosphate hydrolases"/>
    <property type="match status" value="2"/>
</dbReference>
<evidence type="ECO:0000256" key="4">
    <source>
        <dbReference type="ARBA" id="ARBA00022723"/>
    </source>
</evidence>
<dbReference type="GO" id="GO:0016787">
    <property type="term" value="F:hydrolase activity"/>
    <property type="evidence" value="ECO:0007669"/>
    <property type="project" value="UniProtKB-KW"/>
</dbReference>
<dbReference type="SMART" id="SM00490">
    <property type="entry name" value="HELICc"/>
    <property type="match status" value="1"/>
</dbReference>
<accession>A0A1M6MCJ5</accession>
<keyword evidence="9" id="KW-0238">DNA-binding</keyword>
<dbReference type="GO" id="GO:0009378">
    <property type="term" value="F:four-way junction helicase activity"/>
    <property type="evidence" value="ECO:0007669"/>
    <property type="project" value="TreeGrafter"/>
</dbReference>
<evidence type="ECO:0000259" key="17">
    <source>
        <dbReference type="PROSITE" id="PS51194"/>
    </source>
</evidence>
<comment type="cofactor">
    <cofactor evidence="1">
        <name>Mg(2+)</name>
        <dbReference type="ChEBI" id="CHEBI:18420"/>
    </cofactor>
</comment>
<keyword evidence="6" id="KW-0378">Hydrolase</keyword>
<dbReference type="GO" id="GO:0046872">
    <property type="term" value="F:metal ion binding"/>
    <property type="evidence" value="ECO:0007669"/>
    <property type="project" value="UniProtKB-KW"/>
</dbReference>
<dbReference type="InterPro" id="IPR010997">
    <property type="entry name" value="HRDC-like_sf"/>
</dbReference>
<dbReference type="STRING" id="1123071.SAMN02745181_2688"/>
<dbReference type="GO" id="GO:0006281">
    <property type="term" value="P:DNA repair"/>
    <property type="evidence" value="ECO:0007669"/>
    <property type="project" value="InterPro"/>
</dbReference>
<evidence type="ECO:0000313" key="18">
    <source>
        <dbReference type="EMBL" id="SHJ81204.1"/>
    </source>
</evidence>
<dbReference type="NCBIfam" id="TIGR00614">
    <property type="entry name" value="recQ_fam"/>
    <property type="match status" value="1"/>
</dbReference>
<dbReference type="InterPro" id="IPR044876">
    <property type="entry name" value="HRDC_dom_sf"/>
</dbReference>
<dbReference type="GO" id="GO:0043590">
    <property type="term" value="C:bacterial nucleoid"/>
    <property type="evidence" value="ECO:0007669"/>
    <property type="project" value="TreeGrafter"/>
</dbReference>
<evidence type="ECO:0000256" key="1">
    <source>
        <dbReference type="ARBA" id="ARBA00001946"/>
    </source>
</evidence>
<dbReference type="SUPFAM" id="SSF52540">
    <property type="entry name" value="P-loop containing nucleoside triphosphate hydrolases"/>
    <property type="match status" value="1"/>
</dbReference>
<dbReference type="InterPro" id="IPR004589">
    <property type="entry name" value="DNA_helicase_ATP-dep_RecQ"/>
</dbReference>
<keyword evidence="19" id="KW-1185">Reference proteome</keyword>
<dbReference type="GO" id="GO:0006310">
    <property type="term" value="P:DNA recombination"/>
    <property type="evidence" value="ECO:0007669"/>
    <property type="project" value="InterPro"/>
</dbReference>
<keyword evidence="4" id="KW-0479">Metal-binding</keyword>
<evidence type="ECO:0000256" key="11">
    <source>
        <dbReference type="ARBA" id="ARBA00034617"/>
    </source>
</evidence>
<dbReference type="Pfam" id="PF09382">
    <property type="entry name" value="RQC"/>
    <property type="match status" value="1"/>
</dbReference>
<dbReference type="Proteomes" id="UP000184510">
    <property type="component" value="Unassembled WGS sequence"/>
</dbReference>
<dbReference type="GO" id="GO:0030894">
    <property type="term" value="C:replisome"/>
    <property type="evidence" value="ECO:0007669"/>
    <property type="project" value="TreeGrafter"/>
</dbReference>
<dbReference type="GO" id="GO:0005524">
    <property type="term" value="F:ATP binding"/>
    <property type="evidence" value="ECO:0007669"/>
    <property type="project" value="UniProtKB-KW"/>
</dbReference>
<proteinExistence type="inferred from homology"/>
<evidence type="ECO:0000256" key="2">
    <source>
        <dbReference type="ARBA" id="ARBA00001947"/>
    </source>
</evidence>
<evidence type="ECO:0000256" key="5">
    <source>
        <dbReference type="ARBA" id="ARBA00022741"/>
    </source>
</evidence>
<dbReference type="Pfam" id="PF16124">
    <property type="entry name" value="RecQ_Zn_bind"/>
    <property type="match status" value="1"/>
</dbReference>
<dbReference type="InterPro" id="IPR002121">
    <property type="entry name" value="HRDC_dom"/>
</dbReference>
<dbReference type="PANTHER" id="PTHR13710">
    <property type="entry name" value="DNA HELICASE RECQ FAMILY MEMBER"/>
    <property type="match status" value="1"/>
</dbReference>
<feature type="domain" description="Helicase C-terminal" evidence="17">
    <location>
        <begin position="229"/>
        <end position="374"/>
    </location>
</feature>
<dbReference type="InterPro" id="IPR027417">
    <property type="entry name" value="P-loop_NTPase"/>
</dbReference>
<keyword evidence="10" id="KW-0413">Isomerase</keyword>
<dbReference type="InterPro" id="IPR014001">
    <property type="entry name" value="Helicase_ATP-bd"/>
</dbReference>
<organism evidence="18 19">
    <name type="scientific">Rubritalea squalenifaciens DSM 18772</name>
    <dbReference type="NCBI Taxonomy" id="1123071"/>
    <lineage>
        <taxon>Bacteria</taxon>
        <taxon>Pseudomonadati</taxon>
        <taxon>Verrucomicrobiota</taxon>
        <taxon>Verrucomicrobiia</taxon>
        <taxon>Verrucomicrobiales</taxon>
        <taxon>Rubritaleaceae</taxon>
        <taxon>Rubritalea</taxon>
    </lineage>
</organism>
<evidence type="ECO:0000256" key="3">
    <source>
        <dbReference type="ARBA" id="ARBA00005446"/>
    </source>
</evidence>
<sequence>MTEGVNGRLVKQPLEALKEYFGFGAFLEGQEEVVEKILSGSDGLVVMPTGGGKSLCYQLPALCLRGVTIVVSPLIALMKDQVDALNAKGIPATMINSTLGLAEQRERILRMRSGEFKLVYVAPERFRAEGFVKAIQEVEVALFAVDEAHCLSQWGHDFRPDYMRLGKALERIGRPQCIALTATATSVVREDIMKVLQLQSPFNMMSGFARPNLSLAVTPVEKRTQKYMRIKEVIKKWKTGIIYCATRKRVEEVAEMLYDWGVSCIAYHGGMSDEERERTQNVFISKEADVAIATNAFGMGIDRPDVRFVIHFEVPGSIEAYYQEAGRAGRDGEAAFCELLFNYADTRTQEFFIEGANPSYATVCAVYQHLQNQADGNFEIRETLDQIAQGADVKNAMSVGSALGVLVKNGLIERYDVPGSRVRGTRLLKPDVLTSRIGLDREALEEKEGRDRDKLGAMVELCYARICRQQWIMEYFGEKDASQCGSCDVCMSKFGGELREGDEAEVLILKKALSGVARMSQKTRGKWEGRYGRGRIVQMLVGSKSQEVLKNNLHELSTYGLLKDMGTAYTNELFRGMHEGGLIYTQRGEYPLVTLTPAGERVMFGKSDCKLVWPERYAAESPVTDSSVGMGEVGFDGRLFAQLKELRNEIAKNQGVPPYVVFSNKTLEYLTRLRPNSMEAGLRVRGIGEAKAEQYLKPFIELIASYDN</sequence>
<dbReference type="PROSITE" id="PS51194">
    <property type="entry name" value="HELICASE_CTER"/>
    <property type="match status" value="1"/>
</dbReference>
<dbReference type="SUPFAM" id="SSF46785">
    <property type="entry name" value="Winged helix' DNA-binding domain"/>
    <property type="match status" value="1"/>
</dbReference>
<feature type="domain" description="Helicase ATP-binding" evidence="16">
    <location>
        <begin position="34"/>
        <end position="202"/>
    </location>
</feature>
<comment type="similarity">
    <text evidence="3">Belongs to the helicase family. RecQ subfamily.</text>
</comment>
<dbReference type="SUPFAM" id="SSF47819">
    <property type="entry name" value="HRDC-like"/>
    <property type="match status" value="1"/>
</dbReference>
<dbReference type="PROSITE" id="PS50967">
    <property type="entry name" value="HRDC"/>
    <property type="match status" value="1"/>
</dbReference>
<dbReference type="CDD" id="cd17920">
    <property type="entry name" value="DEXHc_RecQ"/>
    <property type="match status" value="1"/>
</dbReference>
<dbReference type="GO" id="GO:0006260">
    <property type="term" value="P:DNA replication"/>
    <property type="evidence" value="ECO:0007669"/>
    <property type="project" value="InterPro"/>
</dbReference>
<dbReference type="PANTHER" id="PTHR13710:SF105">
    <property type="entry name" value="ATP-DEPENDENT DNA HELICASE Q1"/>
    <property type="match status" value="1"/>
</dbReference>
<dbReference type="EMBL" id="FQYR01000004">
    <property type="protein sequence ID" value="SHJ81204.1"/>
    <property type="molecule type" value="Genomic_DNA"/>
</dbReference>
<dbReference type="PROSITE" id="PS51192">
    <property type="entry name" value="HELICASE_ATP_BIND_1"/>
    <property type="match status" value="1"/>
</dbReference>
<keyword evidence="8" id="KW-0067">ATP-binding</keyword>
<feature type="domain" description="HRDC" evidence="15">
    <location>
        <begin position="633"/>
        <end position="708"/>
    </location>
</feature>
<dbReference type="AlphaFoldDB" id="A0A1M6MCJ5"/>
<dbReference type="InParanoid" id="A0A1M6MCJ5"/>
<evidence type="ECO:0000256" key="13">
    <source>
        <dbReference type="ARBA" id="ARBA00044535"/>
    </source>
</evidence>
<dbReference type="Gene3D" id="1.10.10.10">
    <property type="entry name" value="Winged helix-like DNA-binding domain superfamily/Winged helix DNA-binding domain"/>
    <property type="match status" value="1"/>
</dbReference>
<dbReference type="InterPro" id="IPR001650">
    <property type="entry name" value="Helicase_C-like"/>
</dbReference>
<evidence type="ECO:0000259" key="15">
    <source>
        <dbReference type="PROSITE" id="PS50967"/>
    </source>
</evidence>
<evidence type="ECO:0000259" key="16">
    <source>
        <dbReference type="PROSITE" id="PS51192"/>
    </source>
</evidence>
<evidence type="ECO:0000256" key="7">
    <source>
        <dbReference type="ARBA" id="ARBA00022806"/>
    </source>
</evidence>
<dbReference type="FunFam" id="3.40.50.300:FF:000296">
    <property type="entry name" value="ATP-dependent DNA helicase RecQ"/>
    <property type="match status" value="1"/>
</dbReference>
<reference evidence="18 19" key="1">
    <citation type="submission" date="2016-11" db="EMBL/GenBank/DDBJ databases">
        <authorList>
            <person name="Jaros S."/>
            <person name="Januszkiewicz K."/>
            <person name="Wedrychowicz H."/>
        </authorList>
    </citation>
    <scope>NUCLEOTIDE SEQUENCE [LARGE SCALE GENOMIC DNA]</scope>
    <source>
        <strain evidence="18 19">DSM 18772</strain>
    </source>
</reference>
<keyword evidence="7 18" id="KW-0347">Helicase</keyword>
<dbReference type="Gene3D" id="1.10.150.80">
    <property type="entry name" value="HRDC domain"/>
    <property type="match status" value="1"/>
</dbReference>
<evidence type="ECO:0000256" key="8">
    <source>
        <dbReference type="ARBA" id="ARBA00022840"/>
    </source>
</evidence>
<dbReference type="InterPro" id="IPR011545">
    <property type="entry name" value="DEAD/DEAH_box_helicase_dom"/>
</dbReference>
<comment type="catalytic activity">
    <reaction evidence="11">
        <text>Couples ATP hydrolysis with the unwinding of duplex DNA by translocating in the 3'-5' direction.</text>
        <dbReference type="EC" id="5.6.2.4"/>
    </reaction>
</comment>
<evidence type="ECO:0000256" key="9">
    <source>
        <dbReference type="ARBA" id="ARBA00023125"/>
    </source>
</evidence>
<gene>
    <name evidence="18" type="ORF">SAMN02745181_2688</name>
</gene>
<keyword evidence="5" id="KW-0547">Nucleotide-binding</keyword>
<dbReference type="FunCoup" id="A0A1M6MCJ5">
    <property type="interactions" value="350"/>
</dbReference>
<evidence type="ECO:0000313" key="19">
    <source>
        <dbReference type="Proteomes" id="UP000184510"/>
    </source>
</evidence>
<evidence type="ECO:0000256" key="10">
    <source>
        <dbReference type="ARBA" id="ARBA00023235"/>
    </source>
</evidence>
<evidence type="ECO:0000256" key="14">
    <source>
        <dbReference type="ARBA" id="ARBA00044550"/>
    </source>
</evidence>
<dbReference type="GO" id="GO:0043138">
    <property type="term" value="F:3'-5' DNA helicase activity"/>
    <property type="evidence" value="ECO:0007669"/>
    <property type="project" value="UniProtKB-EC"/>
</dbReference>
<dbReference type="EC" id="5.6.2.4" evidence="12"/>
<dbReference type="RefSeq" id="WP_143184254.1">
    <property type="nucleotide sequence ID" value="NZ_FQYR01000004.1"/>
</dbReference>
<dbReference type="OrthoDB" id="9763310at2"/>
<evidence type="ECO:0000256" key="6">
    <source>
        <dbReference type="ARBA" id="ARBA00022801"/>
    </source>
</evidence>
<dbReference type="InterPro" id="IPR018982">
    <property type="entry name" value="RQC_domain"/>
</dbReference>
<dbReference type="Pfam" id="PF00570">
    <property type="entry name" value="HRDC"/>
    <property type="match status" value="1"/>
</dbReference>
<dbReference type="GO" id="GO:0003677">
    <property type="term" value="F:DNA binding"/>
    <property type="evidence" value="ECO:0007669"/>
    <property type="project" value="UniProtKB-KW"/>
</dbReference>
<dbReference type="InterPro" id="IPR032284">
    <property type="entry name" value="RecQ_Zn-bd"/>
</dbReference>
<dbReference type="Pfam" id="PF00270">
    <property type="entry name" value="DEAD"/>
    <property type="match status" value="1"/>
</dbReference>
<dbReference type="InterPro" id="IPR036390">
    <property type="entry name" value="WH_DNA-bd_sf"/>
</dbReference>
<name>A0A1M6MCJ5_9BACT</name>
<dbReference type="InterPro" id="IPR036388">
    <property type="entry name" value="WH-like_DNA-bd_sf"/>
</dbReference>
<dbReference type="SMART" id="SM00487">
    <property type="entry name" value="DEXDc"/>
    <property type="match status" value="1"/>
</dbReference>
<comment type="cofactor">
    <cofactor evidence="2">
        <name>Zn(2+)</name>
        <dbReference type="ChEBI" id="CHEBI:29105"/>
    </cofactor>
</comment>